<dbReference type="InterPro" id="IPR023393">
    <property type="entry name" value="START-like_dom_sf"/>
</dbReference>
<dbReference type="EMBL" id="CP029078">
    <property type="protein sequence ID" value="QCN83687.1"/>
    <property type="molecule type" value="Genomic_DNA"/>
</dbReference>
<dbReference type="InterPro" id="IPR019587">
    <property type="entry name" value="Polyketide_cyclase/dehydratase"/>
</dbReference>
<keyword evidence="4" id="KW-1185">Reference proteome</keyword>
<organism evidence="1 3">
    <name type="scientific">Streptomyces griseoviridis</name>
    <dbReference type="NCBI Taxonomy" id="45398"/>
    <lineage>
        <taxon>Bacteria</taxon>
        <taxon>Bacillati</taxon>
        <taxon>Actinomycetota</taxon>
        <taxon>Actinomycetes</taxon>
        <taxon>Kitasatosporales</taxon>
        <taxon>Streptomycetaceae</taxon>
        <taxon>Streptomyces</taxon>
    </lineage>
</organism>
<evidence type="ECO:0000313" key="3">
    <source>
        <dbReference type="Proteomes" id="UP000271291"/>
    </source>
</evidence>
<evidence type="ECO:0000313" key="1">
    <source>
        <dbReference type="EMBL" id="AZS89472.1"/>
    </source>
</evidence>
<dbReference type="Gene3D" id="3.30.530.20">
    <property type="match status" value="1"/>
</dbReference>
<dbReference type="KEGG" id="sgd:ELQ87_38400"/>
<dbReference type="AlphaFoldDB" id="A0A3Q9KZV4"/>
<sequence>MVEVERVLTLDHPLAEVVRHLADFSHTEEWDPGTVTCDQISGGAPSVGTEWRNVSEFRGRRTELRYRLVRFEADRLTFVGRNRTATSTDDLSFEEHGGRTRLTYRARIDFHGLARLAGPFLRREFERLGDGVAERLPRALDLALGAPPSRR</sequence>
<dbReference type="OrthoDB" id="3371087at2"/>
<evidence type="ECO:0000313" key="4">
    <source>
        <dbReference type="Proteomes" id="UP000501753"/>
    </source>
</evidence>
<dbReference type="Proteomes" id="UP000271291">
    <property type="component" value="Chromosome"/>
</dbReference>
<dbReference type="Pfam" id="PF10604">
    <property type="entry name" value="Polyketide_cyc2"/>
    <property type="match status" value="1"/>
</dbReference>
<reference evidence="2 4" key="1">
    <citation type="submission" date="2018-04" db="EMBL/GenBank/DDBJ databases">
        <title>Complete genome sequences of Streptomyces griseoviridis K61 and characterization of antagonistic properties of biological control agents.</title>
        <authorList>
            <person name="Mariita R.M."/>
            <person name="Sello J.K."/>
        </authorList>
    </citation>
    <scope>NUCLEOTIDE SEQUENCE [LARGE SCALE GENOMIC DNA]</scope>
    <source>
        <strain evidence="2 4">K61</strain>
    </source>
</reference>
<dbReference type="Proteomes" id="UP000501753">
    <property type="component" value="Chromosome"/>
</dbReference>
<dbReference type="SUPFAM" id="SSF55961">
    <property type="entry name" value="Bet v1-like"/>
    <property type="match status" value="1"/>
</dbReference>
<dbReference type="EMBL" id="CP034687">
    <property type="protein sequence ID" value="AZS89472.1"/>
    <property type="molecule type" value="Genomic_DNA"/>
</dbReference>
<reference evidence="1 3" key="2">
    <citation type="submission" date="2018-12" db="EMBL/GenBank/DDBJ databases">
        <title>Streptomyces griseoviridis F1-27 complete genome.</title>
        <authorList>
            <person name="Mariita R.M."/>
            <person name="Sello J.K."/>
        </authorList>
    </citation>
    <scope>NUCLEOTIDE SEQUENCE [LARGE SCALE GENOMIC DNA]</scope>
    <source>
        <strain evidence="1 3">F1-27</strain>
    </source>
</reference>
<name>A0A3Q9KZV4_STRGD</name>
<accession>A0A3Q9KZV4</accession>
<dbReference type="RefSeq" id="WP_127182241.1">
    <property type="nucleotide sequence ID" value="NZ_CP029078.1"/>
</dbReference>
<protein>
    <submittedName>
        <fullName evidence="1">Polyketide cyclase</fullName>
    </submittedName>
</protein>
<gene>
    <name evidence="2" type="ORF">DDJ31_00835</name>
    <name evidence="1" type="ORF">ELQ87_38400</name>
</gene>
<proteinExistence type="predicted"/>
<evidence type="ECO:0000313" key="2">
    <source>
        <dbReference type="EMBL" id="QCN83687.1"/>
    </source>
</evidence>